<keyword evidence="9 11" id="KW-0406">Ion transport</keyword>
<dbReference type="KEGG" id="cli:Clim_1745"/>
<evidence type="ECO:0000256" key="5">
    <source>
        <dbReference type="ARBA" id="ARBA00022741"/>
    </source>
</evidence>
<keyword evidence="10 11" id="KW-0472">Membrane</keyword>
<evidence type="ECO:0000256" key="11">
    <source>
        <dbReference type="HAMAP-Rule" id="MF_00276"/>
    </source>
</evidence>
<keyword evidence="6 11" id="KW-0067">ATP-binding</keyword>
<dbReference type="eggNOG" id="COG2156">
    <property type="taxonomic scope" value="Bacteria"/>
</dbReference>
<keyword evidence="11" id="KW-0997">Cell inner membrane</keyword>
<feature type="transmembrane region" description="Helical" evidence="11">
    <location>
        <begin position="20"/>
        <end position="40"/>
    </location>
</feature>
<reference evidence="12 13" key="1">
    <citation type="submission" date="2008-05" db="EMBL/GenBank/DDBJ databases">
        <title>Complete sequence of Chlorobium limicola DSM 245.</title>
        <authorList>
            <consortium name="US DOE Joint Genome Institute"/>
            <person name="Lucas S."/>
            <person name="Copeland A."/>
            <person name="Lapidus A."/>
            <person name="Glavina del Rio T."/>
            <person name="Dalin E."/>
            <person name="Tice H."/>
            <person name="Bruce D."/>
            <person name="Goodwin L."/>
            <person name="Pitluck S."/>
            <person name="Schmutz J."/>
            <person name="Larimer F."/>
            <person name="Land M."/>
            <person name="Hauser L."/>
            <person name="Kyrpides N."/>
            <person name="Ovchinnikova G."/>
            <person name="Zhao F."/>
            <person name="Li T."/>
            <person name="Liu Z."/>
            <person name="Overmann J."/>
            <person name="Bryant D.A."/>
            <person name="Richardson P."/>
        </authorList>
    </citation>
    <scope>NUCLEOTIDE SEQUENCE [LARGE SCALE GENOMIC DNA]</scope>
    <source>
        <strain evidence="13">DSM 245 / NBRC 103803 / 6330</strain>
    </source>
</reference>
<keyword evidence="3 11" id="KW-0633">Potassium transport</keyword>
<keyword evidence="4 11" id="KW-0812">Transmembrane</keyword>
<name>B3EEH6_CHLL2</name>
<dbReference type="Pfam" id="PF02669">
    <property type="entry name" value="KdpC"/>
    <property type="match status" value="1"/>
</dbReference>
<evidence type="ECO:0000313" key="12">
    <source>
        <dbReference type="EMBL" id="ACD90786.1"/>
    </source>
</evidence>
<dbReference type="Proteomes" id="UP000008841">
    <property type="component" value="Chromosome"/>
</dbReference>
<dbReference type="HAMAP" id="MF_00276">
    <property type="entry name" value="KdpC"/>
    <property type="match status" value="1"/>
</dbReference>
<keyword evidence="5 11" id="KW-0547">Nucleotide-binding</keyword>
<comment type="function">
    <text evidence="11">Part of the high-affinity ATP-driven potassium transport (or Kdp) system, which catalyzes the hydrolysis of ATP coupled with the electrogenic transport of potassium into the cytoplasm. This subunit acts as a catalytic chaperone that increases the ATP-binding affinity of the ATP-hydrolyzing subunit KdpB by the formation of a transient KdpB/KdpC/ATP ternary complex.</text>
</comment>
<evidence type="ECO:0000256" key="6">
    <source>
        <dbReference type="ARBA" id="ARBA00022840"/>
    </source>
</evidence>
<dbReference type="PANTHER" id="PTHR30042:SF2">
    <property type="entry name" value="POTASSIUM-TRANSPORTING ATPASE KDPC SUBUNIT"/>
    <property type="match status" value="1"/>
</dbReference>
<dbReference type="RefSeq" id="WP_012466659.1">
    <property type="nucleotide sequence ID" value="NC_010803.1"/>
</dbReference>
<evidence type="ECO:0000256" key="1">
    <source>
        <dbReference type="ARBA" id="ARBA00022448"/>
    </source>
</evidence>
<dbReference type="PANTHER" id="PTHR30042">
    <property type="entry name" value="POTASSIUM-TRANSPORTING ATPASE C CHAIN"/>
    <property type="match status" value="1"/>
</dbReference>
<evidence type="ECO:0000256" key="10">
    <source>
        <dbReference type="ARBA" id="ARBA00023136"/>
    </source>
</evidence>
<sequence>MKTALSGKNILRQFAASLRILPLTVLVCSGLYTGTIYLAGRLAPDSSSGALVRSAEGRVIGSSLVAQQFTRPEYFWPRPSAVSWNAAGAGGSNLSPASAAMRDKTEKVIVTLAPEQGEKVPTDLVTASGSGLDPHISLASVRFQAPRVARARGLSVDELMHIVNSPENGKIAVPFQGEPLLNVLQLNCALDRVRK</sequence>
<dbReference type="OrthoDB" id="9809491at2"/>
<evidence type="ECO:0000313" key="13">
    <source>
        <dbReference type="Proteomes" id="UP000008841"/>
    </source>
</evidence>
<keyword evidence="1 11" id="KW-0813">Transport</keyword>
<dbReference type="GO" id="GO:0005886">
    <property type="term" value="C:plasma membrane"/>
    <property type="evidence" value="ECO:0007669"/>
    <property type="project" value="UniProtKB-SubCell"/>
</dbReference>
<evidence type="ECO:0000256" key="8">
    <source>
        <dbReference type="ARBA" id="ARBA00022989"/>
    </source>
</evidence>
<evidence type="ECO:0000256" key="4">
    <source>
        <dbReference type="ARBA" id="ARBA00022692"/>
    </source>
</evidence>
<dbReference type="AlphaFoldDB" id="B3EEH6"/>
<evidence type="ECO:0000256" key="3">
    <source>
        <dbReference type="ARBA" id="ARBA00022538"/>
    </source>
</evidence>
<dbReference type="EMBL" id="CP001097">
    <property type="protein sequence ID" value="ACD90786.1"/>
    <property type="molecule type" value="Genomic_DNA"/>
</dbReference>
<dbReference type="STRING" id="290315.Clim_1745"/>
<keyword evidence="2 11" id="KW-1003">Cell membrane</keyword>
<comment type="subunit">
    <text evidence="11">The system is composed of three essential subunits: KdpA, KdpB and KdpC.</text>
</comment>
<accession>B3EEH6</accession>
<evidence type="ECO:0000256" key="7">
    <source>
        <dbReference type="ARBA" id="ARBA00022958"/>
    </source>
</evidence>
<dbReference type="HOGENOM" id="CLU_077094_1_0_10"/>
<proteinExistence type="inferred from homology"/>
<keyword evidence="8 11" id="KW-1133">Transmembrane helix</keyword>
<dbReference type="GO" id="GO:0005524">
    <property type="term" value="F:ATP binding"/>
    <property type="evidence" value="ECO:0007669"/>
    <property type="project" value="UniProtKB-UniRule"/>
</dbReference>
<organism evidence="12 13">
    <name type="scientific">Chlorobium limicola (strain DSM 245 / NBRC 103803 / 6330)</name>
    <dbReference type="NCBI Taxonomy" id="290315"/>
    <lineage>
        <taxon>Bacteria</taxon>
        <taxon>Pseudomonadati</taxon>
        <taxon>Chlorobiota</taxon>
        <taxon>Chlorobiia</taxon>
        <taxon>Chlorobiales</taxon>
        <taxon>Chlorobiaceae</taxon>
        <taxon>Chlorobium/Pelodictyon group</taxon>
        <taxon>Chlorobium</taxon>
    </lineage>
</organism>
<dbReference type="PIRSF" id="PIRSF001296">
    <property type="entry name" value="K_ATPase_KdpC"/>
    <property type="match status" value="1"/>
</dbReference>
<dbReference type="GO" id="GO:0008556">
    <property type="term" value="F:P-type potassium transmembrane transporter activity"/>
    <property type="evidence" value="ECO:0007669"/>
    <property type="project" value="InterPro"/>
</dbReference>
<gene>
    <name evidence="11" type="primary">kdpC</name>
    <name evidence="12" type="ordered locus">Clim_1745</name>
</gene>
<dbReference type="InterPro" id="IPR003820">
    <property type="entry name" value="KdpC"/>
</dbReference>
<comment type="subcellular location">
    <subcellularLocation>
        <location evidence="11">Cell inner membrane</location>
        <topology evidence="11">Single-pass membrane protein</topology>
    </subcellularLocation>
</comment>
<comment type="similarity">
    <text evidence="11">Belongs to the KdpC family.</text>
</comment>
<protein>
    <recommendedName>
        <fullName evidence="11">Potassium-transporting ATPase KdpC subunit</fullName>
    </recommendedName>
    <alternativeName>
        <fullName evidence="11">ATP phosphohydrolase [potassium-transporting] C chain</fullName>
    </alternativeName>
    <alternativeName>
        <fullName evidence="11">Potassium-binding and translocating subunit C</fullName>
    </alternativeName>
    <alternativeName>
        <fullName evidence="11">Potassium-translocating ATPase C chain</fullName>
    </alternativeName>
</protein>
<evidence type="ECO:0000256" key="2">
    <source>
        <dbReference type="ARBA" id="ARBA00022475"/>
    </source>
</evidence>
<evidence type="ECO:0000256" key="9">
    <source>
        <dbReference type="ARBA" id="ARBA00023065"/>
    </source>
</evidence>
<keyword evidence="7 11" id="KW-0630">Potassium</keyword>